<accession>A0A3G3M9V7</accession>
<keyword evidence="2" id="KW-1185">Reference proteome</keyword>
<evidence type="ECO:0000313" key="1">
    <source>
        <dbReference type="EMBL" id="AYR03256.1"/>
    </source>
</evidence>
<gene>
    <name evidence="1" type="primary">119</name>
    <name evidence="1" type="ORF">SEA_OCTOBIEN14_119</name>
</gene>
<dbReference type="Proteomes" id="UP000280547">
    <property type="component" value="Segment"/>
</dbReference>
<name>A0A3G3M9V7_9CAUD</name>
<dbReference type="KEGG" id="vg:70080904"/>
<sequence>MTENAPATTTNYFGQVIGPGTIVAVNVLQHRTTTLRLGVVASIGKSGKTAHVHWVFSRRGANGRSEWSRTEKSNVPIVKLIRPDLSGIDPEIAYAIASKHQELMHTGDADDA</sequence>
<dbReference type="GeneID" id="70080904"/>
<proteinExistence type="predicted"/>
<dbReference type="EMBL" id="MH976515">
    <property type="protein sequence ID" value="AYR03256.1"/>
    <property type="molecule type" value="Genomic_DNA"/>
</dbReference>
<organism evidence="1 2">
    <name type="scientific">Gordonia phage Octobien14</name>
    <dbReference type="NCBI Taxonomy" id="2483673"/>
    <lineage>
        <taxon>Viruses</taxon>
        <taxon>Duplodnaviria</taxon>
        <taxon>Heunggongvirae</taxon>
        <taxon>Uroviricota</taxon>
        <taxon>Caudoviricetes</taxon>
        <taxon>Deeyouvirinae</taxon>
        <taxon>Octobienvirus</taxon>
        <taxon>Octobienvirus octobien14</taxon>
    </lineage>
</organism>
<protein>
    <submittedName>
        <fullName evidence="1">Uncharacterized protein</fullName>
    </submittedName>
</protein>
<reference evidence="1 2" key="1">
    <citation type="submission" date="2018-09" db="EMBL/GenBank/DDBJ databases">
        <authorList>
            <person name="Amanuel B.M."/>
            <person name="Anspach C.J."/>
            <person name="Chiquito R.J."/>
            <person name="Gales J.M."/>
            <person name="Hall T."/>
            <person name="Hotaki K."/>
            <person name="Lozano B."/>
            <person name="Mugisha B."/>
            <person name="Fogarty M.P."/>
            <person name="Leadon S.A."/>
            <person name="Molloy S.D."/>
            <person name="Garlena R.A."/>
            <person name="Russell D.A."/>
            <person name="Pope W.H."/>
            <person name="Jacobs-Sera D."/>
            <person name="Hatfull G.F."/>
        </authorList>
    </citation>
    <scope>NUCLEOTIDE SEQUENCE [LARGE SCALE GENOMIC DNA]</scope>
</reference>
<evidence type="ECO:0000313" key="2">
    <source>
        <dbReference type="Proteomes" id="UP000280547"/>
    </source>
</evidence>
<dbReference type="RefSeq" id="YP_010246358.1">
    <property type="nucleotide sequence ID" value="NC_060134.1"/>
</dbReference>